<accession>A0ABY4D506</accession>
<reference evidence="2 3" key="1">
    <citation type="submission" date="2022-03" db="EMBL/GenBank/DDBJ databases">
        <title>Hymenobactersp. isolated from the air.</title>
        <authorList>
            <person name="Won M."/>
            <person name="Kwon S.-W."/>
        </authorList>
    </citation>
    <scope>NUCLEOTIDE SEQUENCE [LARGE SCALE GENOMIC DNA]</scope>
    <source>
        <strain evidence="2 3">KACC 21982</strain>
    </source>
</reference>
<dbReference type="Proteomes" id="UP000831113">
    <property type="component" value="Chromosome"/>
</dbReference>
<keyword evidence="1" id="KW-0472">Membrane</keyword>
<evidence type="ECO:0008006" key="4">
    <source>
        <dbReference type="Google" id="ProtNLM"/>
    </source>
</evidence>
<name>A0ABY4D506_9BACT</name>
<keyword evidence="3" id="KW-1185">Reference proteome</keyword>
<feature type="transmembrane region" description="Helical" evidence="1">
    <location>
        <begin position="7"/>
        <end position="25"/>
    </location>
</feature>
<evidence type="ECO:0000313" key="2">
    <source>
        <dbReference type="EMBL" id="UOG76241.1"/>
    </source>
</evidence>
<organism evidence="2 3">
    <name type="scientific">Hymenobacter tibetensis</name>
    <dbReference type="NCBI Taxonomy" id="497967"/>
    <lineage>
        <taxon>Bacteria</taxon>
        <taxon>Pseudomonadati</taxon>
        <taxon>Bacteroidota</taxon>
        <taxon>Cytophagia</taxon>
        <taxon>Cytophagales</taxon>
        <taxon>Hymenobacteraceae</taxon>
        <taxon>Hymenobacter</taxon>
    </lineage>
</organism>
<keyword evidence="1" id="KW-1133">Transmembrane helix</keyword>
<evidence type="ECO:0000256" key="1">
    <source>
        <dbReference type="SAM" id="Phobius"/>
    </source>
</evidence>
<proteinExistence type="predicted"/>
<dbReference type="RefSeq" id="WP_243800987.1">
    <property type="nucleotide sequence ID" value="NZ_CP094669.1"/>
</dbReference>
<dbReference type="EMBL" id="CP094669">
    <property type="protein sequence ID" value="UOG76241.1"/>
    <property type="molecule type" value="Genomic_DNA"/>
</dbReference>
<feature type="transmembrane region" description="Helical" evidence="1">
    <location>
        <begin position="37"/>
        <end position="56"/>
    </location>
</feature>
<sequence>MKLSYRLLITLLLIGIVIVLLAALFKSQGYAGSDVLILLGLVVQFVAGVLVVWKFANRLDNKDS</sequence>
<evidence type="ECO:0000313" key="3">
    <source>
        <dbReference type="Proteomes" id="UP000831113"/>
    </source>
</evidence>
<gene>
    <name evidence="2" type="ORF">MTX78_06490</name>
</gene>
<protein>
    <recommendedName>
        <fullName evidence="4">Gliding motility protein GldL</fullName>
    </recommendedName>
</protein>
<keyword evidence="1" id="KW-0812">Transmembrane</keyword>